<reference evidence="4" key="1">
    <citation type="submission" date="2023-01" db="EMBL/GenBank/DDBJ databases">
        <title>Genome assembly of the deep-sea coral Lophelia pertusa.</title>
        <authorList>
            <person name="Herrera S."/>
            <person name="Cordes E."/>
        </authorList>
    </citation>
    <scope>NUCLEOTIDE SEQUENCE</scope>
    <source>
        <strain evidence="4">USNM1676648</strain>
        <tissue evidence="4">Polyp</tissue>
    </source>
</reference>
<feature type="compositionally biased region" description="Polar residues" evidence="1">
    <location>
        <begin position="315"/>
        <end position="325"/>
    </location>
</feature>
<feature type="compositionally biased region" description="Polar residues" evidence="1">
    <location>
        <begin position="258"/>
        <end position="273"/>
    </location>
</feature>
<evidence type="ECO:0000259" key="3">
    <source>
        <dbReference type="Pfam" id="PF15706"/>
    </source>
</evidence>
<dbReference type="EMBL" id="MU826381">
    <property type="protein sequence ID" value="KAJ7377295.1"/>
    <property type="molecule type" value="Genomic_DNA"/>
</dbReference>
<proteinExistence type="predicted"/>
<evidence type="ECO:0000313" key="4">
    <source>
        <dbReference type="EMBL" id="KAJ7377295.1"/>
    </source>
</evidence>
<keyword evidence="2" id="KW-1133">Transmembrane helix</keyword>
<evidence type="ECO:0000256" key="1">
    <source>
        <dbReference type="SAM" id="MobiDB-lite"/>
    </source>
</evidence>
<keyword evidence="2" id="KW-0472">Membrane</keyword>
<keyword evidence="5" id="KW-1185">Reference proteome</keyword>
<feature type="region of interest" description="Disordered" evidence="1">
    <location>
        <begin position="202"/>
        <end position="333"/>
    </location>
</feature>
<evidence type="ECO:0000256" key="2">
    <source>
        <dbReference type="SAM" id="Phobius"/>
    </source>
</evidence>
<keyword evidence="2" id="KW-0812">Transmembrane</keyword>
<gene>
    <name evidence="4" type="ORF">OS493_030107</name>
</gene>
<dbReference type="InterPro" id="IPR031436">
    <property type="entry name" value="TMEM132_C"/>
</dbReference>
<organism evidence="4 5">
    <name type="scientific">Desmophyllum pertusum</name>
    <dbReference type="NCBI Taxonomy" id="174260"/>
    <lineage>
        <taxon>Eukaryota</taxon>
        <taxon>Metazoa</taxon>
        <taxon>Cnidaria</taxon>
        <taxon>Anthozoa</taxon>
        <taxon>Hexacorallia</taxon>
        <taxon>Scleractinia</taxon>
        <taxon>Caryophylliina</taxon>
        <taxon>Caryophylliidae</taxon>
        <taxon>Desmophyllum</taxon>
    </lineage>
</organism>
<dbReference type="Proteomes" id="UP001163046">
    <property type="component" value="Unassembled WGS sequence"/>
</dbReference>
<name>A0A9X0CVN5_9CNID</name>
<comment type="caution">
    <text evidence="4">The sequence shown here is derived from an EMBL/GenBank/DDBJ whole genome shotgun (WGS) entry which is preliminary data.</text>
</comment>
<dbReference type="OrthoDB" id="5984912at2759"/>
<feature type="domain" description="Transmembrane protein TMEM132 C-terminal" evidence="3">
    <location>
        <begin position="29"/>
        <end position="76"/>
    </location>
</feature>
<dbReference type="AlphaFoldDB" id="A0A9X0CVN5"/>
<evidence type="ECO:0000313" key="5">
    <source>
        <dbReference type="Proteomes" id="UP001163046"/>
    </source>
</evidence>
<dbReference type="Pfam" id="PF15706">
    <property type="entry name" value="TMEM132_C"/>
    <property type="match status" value="1"/>
</dbReference>
<feature type="transmembrane region" description="Helical" evidence="2">
    <location>
        <begin position="42"/>
        <end position="67"/>
    </location>
</feature>
<sequence>MDVTLSTQATTEKRTGIPLNGSKNAIDSISDQSKEDLSTLEIALFSLLGLLCISVLAFTVNCVVMALKAKSAYQSNTVPKTALQTAEFHKGTNVAGYNRNDCVHFPVRNNCHFQPADTQHLPTTESIIWKKRSCNCSQPISTSHEINTGRCDNKRTCLKSSQHVLDSSRETRTNSRTKLENEYCLDSSPIAGTFKSSQLCNKDSAVKDSPDAERSSSKIERRCPRRELDDHSVQDSPDAKRSSPKIERRCPKRELDDQNLQDSPNVEISSSKIECQFPRIEVNDHSVQDSPNAKRSSPKIEHQCPRRELDDHSQDSPNVEISSSSPRKELDDNSLQDKYSILESQGKATSYSSISETSYKAQPFKMMHAGCLPSEESHETVVVMLDCKGLKEEQLPCHYCHGDTKSNKIIPFQPSPINHYS</sequence>
<accession>A0A9X0CVN5</accession>
<feature type="compositionally biased region" description="Basic and acidic residues" evidence="1">
    <location>
        <begin position="204"/>
        <end position="256"/>
    </location>
</feature>
<protein>
    <recommendedName>
        <fullName evidence="3">Transmembrane protein TMEM132 C-terminal domain-containing protein</fullName>
    </recommendedName>
</protein>
<feature type="compositionally biased region" description="Basic and acidic residues" evidence="1">
    <location>
        <begin position="298"/>
        <end position="314"/>
    </location>
</feature>